<sequence length="80" mass="9248">MVRASTWKKDQSMHHLPPHCVHLKLETLRMKIETSRMNISMRKDPLLHNGQSTEVVDRQFDPASPEIPFNLMISVALIDV</sequence>
<accession>A0AAF3F9V5</accession>
<organism evidence="1 2">
    <name type="scientific">Mesorhabditis belari</name>
    <dbReference type="NCBI Taxonomy" id="2138241"/>
    <lineage>
        <taxon>Eukaryota</taxon>
        <taxon>Metazoa</taxon>
        <taxon>Ecdysozoa</taxon>
        <taxon>Nematoda</taxon>
        <taxon>Chromadorea</taxon>
        <taxon>Rhabditida</taxon>
        <taxon>Rhabditina</taxon>
        <taxon>Rhabditomorpha</taxon>
        <taxon>Rhabditoidea</taxon>
        <taxon>Rhabditidae</taxon>
        <taxon>Mesorhabditinae</taxon>
        <taxon>Mesorhabditis</taxon>
    </lineage>
</organism>
<protein>
    <submittedName>
        <fullName evidence="2">Uncharacterized protein</fullName>
    </submittedName>
</protein>
<dbReference type="AlphaFoldDB" id="A0AAF3F9V5"/>
<evidence type="ECO:0000313" key="1">
    <source>
        <dbReference type="Proteomes" id="UP000887575"/>
    </source>
</evidence>
<reference evidence="2" key="1">
    <citation type="submission" date="2024-02" db="UniProtKB">
        <authorList>
            <consortium name="WormBaseParasite"/>
        </authorList>
    </citation>
    <scope>IDENTIFICATION</scope>
</reference>
<proteinExistence type="predicted"/>
<dbReference type="WBParaSite" id="MBELARI_LOCUS3678">
    <property type="protein sequence ID" value="MBELARI_LOCUS3678"/>
    <property type="gene ID" value="MBELARI_LOCUS3678"/>
</dbReference>
<dbReference type="Proteomes" id="UP000887575">
    <property type="component" value="Unassembled WGS sequence"/>
</dbReference>
<keyword evidence="1" id="KW-1185">Reference proteome</keyword>
<name>A0AAF3F9V5_9BILA</name>
<evidence type="ECO:0000313" key="2">
    <source>
        <dbReference type="WBParaSite" id="MBELARI_LOCUS3678"/>
    </source>
</evidence>